<dbReference type="EMBL" id="LNIX01000005">
    <property type="protein sequence ID" value="OXA54668.1"/>
    <property type="molecule type" value="Genomic_DNA"/>
</dbReference>
<protein>
    <submittedName>
        <fullName evidence="2">Uncharacterized protein</fullName>
    </submittedName>
</protein>
<proteinExistence type="predicted"/>
<comment type="caution">
    <text evidence="2">The sequence shown here is derived from an EMBL/GenBank/DDBJ whole genome shotgun (WGS) entry which is preliminary data.</text>
</comment>
<feature type="compositionally biased region" description="Polar residues" evidence="1">
    <location>
        <begin position="8"/>
        <end position="17"/>
    </location>
</feature>
<feature type="region of interest" description="Disordered" evidence="1">
    <location>
        <begin position="1"/>
        <end position="24"/>
    </location>
</feature>
<sequence>MEYIETQAEVTNESNSPSEHEISDEFADFINDKEEGNDEDTINLIRSLENANKEKECDQPHRHHQPQQSSSLQGRGRGRGRNTRRGKAGGRGRRGAYSITAAATSSRKRIINYSEDEDNNNKELSESDSQYSFSNLPKQKIDVCKSPIPGPHPSTSSSSSSTTTPAIIDANSTLNLAETDLGKDIPDLVILSSGDEEQVHKIPSMKKKQKYFNPPKRKKQQKLLALSQIKSTTSIQTIPNPLPQPIILTRSSINKNKNNNNTDTIQSNPSSNPVVQSIILTNSDINNTKTVSTNPLETVLNDLPNSLAKPVVTGRILKIPLEEWKLSCPILPDNGNRVRMEDNMKLLVQFKEEKLIKLGTKRMILFPEEGTKSCKDRLLTNFPAVFCVLFETVGAFALNTFSTSEMCEMVEQASTLSIQMIKKEFLEKIKEKDKEISHLKEQLNTRAMQIIENPELSEDEKREQPG</sequence>
<accession>A0A226EBT9</accession>
<evidence type="ECO:0000313" key="3">
    <source>
        <dbReference type="Proteomes" id="UP000198287"/>
    </source>
</evidence>
<organism evidence="2 3">
    <name type="scientific">Folsomia candida</name>
    <name type="common">Springtail</name>
    <dbReference type="NCBI Taxonomy" id="158441"/>
    <lineage>
        <taxon>Eukaryota</taxon>
        <taxon>Metazoa</taxon>
        <taxon>Ecdysozoa</taxon>
        <taxon>Arthropoda</taxon>
        <taxon>Hexapoda</taxon>
        <taxon>Collembola</taxon>
        <taxon>Entomobryomorpha</taxon>
        <taxon>Isotomoidea</taxon>
        <taxon>Isotomidae</taxon>
        <taxon>Proisotominae</taxon>
        <taxon>Folsomia</taxon>
    </lineage>
</organism>
<feature type="compositionally biased region" description="Basic and acidic residues" evidence="1">
    <location>
        <begin position="51"/>
        <end position="60"/>
    </location>
</feature>
<feature type="region of interest" description="Disordered" evidence="1">
    <location>
        <begin position="144"/>
        <end position="165"/>
    </location>
</feature>
<dbReference type="Proteomes" id="UP000198287">
    <property type="component" value="Unassembled WGS sequence"/>
</dbReference>
<evidence type="ECO:0000313" key="2">
    <source>
        <dbReference type="EMBL" id="OXA54668.1"/>
    </source>
</evidence>
<feature type="compositionally biased region" description="Basic residues" evidence="1">
    <location>
        <begin position="76"/>
        <end position="94"/>
    </location>
</feature>
<dbReference type="AlphaFoldDB" id="A0A226EBT9"/>
<gene>
    <name evidence="2" type="ORF">Fcan01_11677</name>
</gene>
<name>A0A226EBT9_FOLCA</name>
<feature type="compositionally biased region" description="Low complexity" evidence="1">
    <location>
        <begin position="154"/>
        <end position="164"/>
    </location>
</feature>
<evidence type="ECO:0000256" key="1">
    <source>
        <dbReference type="SAM" id="MobiDB-lite"/>
    </source>
</evidence>
<reference evidence="2 3" key="1">
    <citation type="submission" date="2015-12" db="EMBL/GenBank/DDBJ databases">
        <title>The genome of Folsomia candida.</title>
        <authorList>
            <person name="Faddeeva A."/>
            <person name="Derks M.F."/>
            <person name="Anvar Y."/>
            <person name="Smit S."/>
            <person name="Van Straalen N."/>
            <person name="Roelofs D."/>
        </authorList>
    </citation>
    <scope>NUCLEOTIDE SEQUENCE [LARGE SCALE GENOMIC DNA]</scope>
    <source>
        <strain evidence="2 3">VU population</strain>
        <tissue evidence="2">Whole body</tissue>
    </source>
</reference>
<feature type="region of interest" description="Disordered" evidence="1">
    <location>
        <begin position="48"/>
        <end position="132"/>
    </location>
</feature>
<keyword evidence="3" id="KW-1185">Reference proteome</keyword>